<dbReference type="AlphaFoldDB" id="A0A8X6WUN2"/>
<reference evidence="1" key="1">
    <citation type="submission" date="2020-08" db="EMBL/GenBank/DDBJ databases">
        <title>Multicomponent nature underlies the extraordinary mechanical properties of spider dragline silk.</title>
        <authorList>
            <person name="Kono N."/>
            <person name="Nakamura H."/>
            <person name="Mori M."/>
            <person name="Yoshida Y."/>
            <person name="Ohtoshi R."/>
            <person name="Malay A.D."/>
            <person name="Moran D.A.P."/>
            <person name="Tomita M."/>
            <person name="Numata K."/>
            <person name="Arakawa K."/>
        </authorList>
    </citation>
    <scope>NUCLEOTIDE SEQUENCE</scope>
</reference>
<proteinExistence type="predicted"/>
<gene>
    <name evidence="1" type="ORF">TNIN_186851</name>
</gene>
<organism evidence="1 2">
    <name type="scientific">Trichonephila inaurata madagascariensis</name>
    <dbReference type="NCBI Taxonomy" id="2747483"/>
    <lineage>
        <taxon>Eukaryota</taxon>
        <taxon>Metazoa</taxon>
        <taxon>Ecdysozoa</taxon>
        <taxon>Arthropoda</taxon>
        <taxon>Chelicerata</taxon>
        <taxon>Arachnida</taxon>
        <taxon>Araneae</taxon>
        <taxon>Araneomorphae</taxon>
        <taxon>Entelegynae</taxon>
        <taxon>Araneoidea</taxon>
        <taxon>Nephilidae</taxon>
        <taxon>Trichonephila</taxon>
        <taxon>Trichonephila inaurata</taxon>
    </lineage>
</organism>
<name>A0A8X6WUN2_9ARAC</name>
<comment type="caution">
    <text evidence="1">The sequence shown here is derived from an EMBL/GenBank/DDBJ whole genome shotgun (WGS) entry which is preliminary data.</text>
</comment>
<accession>A0A8X6WUN2</accession>
<sequence length="149" mass="16528">MFSTSLSQIDNTFLKFPLAGYNERLNKRKHKDKKKTGKKNGQAKSFTEWLAGVGGSLMAGAAFPYLPYPVEETSARRQQDGINPCLPQNAEHEFDFQMFSFENGTTPKNLEQDFSSAADPVKETLSSHCAAFQTDSGISSDSQEQFSCI</sequence>
<evidence type="ECO:0000313" key="1">
    <source>
        <dbReference type="EMBL" id="GFY41080.1"/>
    </source>
</evidence>
<dbReference type="Proteomes" id="UP000886998">
    <property type="component" value="Unassembled WGS sequence"/>
</dbReference>
<protein>
    <submittedName>
        <fullName evidence="1">Uncharacterized protein</fullName>
    </submittedName>
</protein>
<keyword evidence="2" id="KW-1185">Reference proteome</keyword>
<dbReference type="EMBL" id="BMAV01002265">
    <property type="protein sequence ID" value="GFY41080.1"/>
    <property type="molecule type" value="Genomic_DNA"/>
</dbReference>
<evidence type="ECO:0000313" key="2">
    <source>
        <dbReference type="Proteomes" id="UP000886998"/>
    </source>
</evidence>